<evidence type="ECO:0000313" key="1">
    <source>
        <dbReference type="EMBL" id="GLB40071.1"/>
    </source>
</evidence>
<evidence type="ECO:0000313" key="2">
    <source>
        <dbReference type="Proteomes" id="UP001063166"/>
    </source>
</evidence>
<name>A0A9P3PQT9_LYOSH</name>
<dbReference type="EMBL" id="BRPK01000007">
    <property type="protein sequence ID" value="GLB40071.1"/>
    <property type="molecule type" value="Genomic_DNA"/>
</dbReference>
<keyword evidence="2" id="KW-1185">Reference proteome</keyword>
<accession>A0A9P3PQT9</accession>
<proteinExistence type="predicted"/>
<comment type="caution">
    <text evidence="1">The sequence shown here is derived from an EMBL/GenBank/DDBJ whole genome shotgun (WGS) entry which is preliminary data.</text>
</comment>
<sequence>MSSPALSTFYARASFRSTPNPDHRGLLESSVLYPVVCTYASKTDVFHSPDAVKHSLRSRPSALVVLIASNSILRLTE</sequence>
<protein>
    <submittedName>
        <fullName evidence="1">Uncharacterized protein</fullName>
    </submittedName>
</protein>
<dbReference type="AlphaFoldDB" id="A0A9P3PQT9"/>
<dbReference type="Proteomes" id="UP001063166">
    <property type="component" value="Unassembled WGS sequence"/>
</dbReference>
<gene>
    <name evidence="1" type="ORF">LshimejAT787_0705810</name>
</gene>
<organism evidence="1 2">
    <name type="scientific">Lyophyllum shimeji</name>
    <name type="common">Hon-shimeji</name>
    <name type="synonym">Tricholoma shimeji</name>
    <dbReference type="NCBI Taxonomy" id="47721"/>
    <lineage>
        <taxon>Eukaryota</taxon>
        <taxon>Fungi</taxon>
        <taxon>Dikarya</taxon>
        <taxon>Basidiomycota</taxon>
        <taxon>Agaricomycotina</taxon>
        <taxon>Agaricomycetes</taxon>
        <taxon>Agaricomycetidae</taxon>
        <taxon>Agaricales</taxon>
        <taxon>Tricholomatineae</taxon>
        <taxon>Lyophyllaceae</taxon>
        <taxon>Lyophyllum</taxon>
    </lineage>
</organism>
<reference evidence="1" key="1">
    <citation type="submission" date="2022-07" db="EMBL/GenBank/DDBJ databases">
        <title>The genome of Lyophyllum shimeji provides insight into the initial evolution of ectomycorrhizal fungal genome.</title>
        <authorList>
            <person name="Kobayashi Y."/>
            <person name="Shibata T."/>
            <person name="Hirakawa H."/>
            <person name="Shigenobu S."/>
            <person name="Nishiyama T."/>
            <person name="Yamada A."/>
            <person name="Hasebe M."/>
            <person name="Kawaguchi M."/>
        </authorList>
    </citation>
    <scope>NUCLEOTIDE SEQUENCE</scope>
    <source>
        <strain evidence="1">AT787</strain>
    </source>
</reference>